<reference evidence="1 2" key="1">
    <citation type="submission" date="2013-12" db="EMBL/GenBank/DDBJ databases">
        <title>A Varibaculum cambriense genome reconstructed from a premature infant gut community with otherwise low bacterial novelty that shifts toward anaerobic metabolism during the third week of life.</title>
        <authorList>
            <person name="Brown C.T."/>
            <person name="Sharon I."/>
            <person name="Thomas B.C."/>
            <person name="Castelle C.J."/>
            <person name="Morowitz M.J."/>
            <person name="Banfield J.F."/>
        </authorList>
    </citation>
    <scope>NUCLEOTIDE SEQUENCE [LARGE SCALE GENOMIC DNA]</scope>
    <source>
        <strain evidence="2">DORA_7</strain>
    </source>
</reference>
<name>W1TS64_STRAP</name>
<protein>
    <submittedName>
        <fullName evidence="1">Uncharacterized protein</fullName>
    </submittedName>
</protein>
<organism evidence="1 2">
    <name type="scientific">Streptococcus anginosus DORA_7</name>
    <dbReference type="NCBI Taxonomy" id="1403946"/>
    <lineage>
        <taxon>Bacteria</taxon>
        <taxon>Bacillati</taxon>
        <taxon>Bacillota</taxon>
        <taxon>Bacilli</taxon>
        <taxon>Lactobacillales</taxon>
        <taxon>Streptococcaceae</taxon>
        <taxon>Streptococcus</taxon>
        <taxon>Streptococcus anginosus group</taxon>
    </lineage>
</organism>
<evidence type="ECO:0000313" key="1">
    <source>
        <dbReference type="EMBL" id="ETI84477.1"/>
    </source>
</evidence>
<dbReference type="Proteomes" id="UP000018846">
    <property type="component" value="Unassembled WGS sequence"/>
</dbReference>
<dbReference type="EMBL" id="AZMF01000127">
    <property type="protein sequence ID" value="ETI84477.1"/>
    <property type="molecule type" value="Genomic_DNA"/>
</dbReference>
<proteinExistence type="predicted"/>
<sequence>MANYLNTLTDNPNVWIEENIYNDSELATFDSPIITSNATNYTIVIGCFQNDSDCFFSLRAREAFRDKDFPRWKILDDKLDCLKLKDIKLKRKEILKIIKKYYNK</sequence>
<comment type="caution">
    <text evidence="1">The sequence shown here is derived from an EMBL/GenBank/DDBJ whole genome shotgun (WGS) entry which is preliminary data.</text>
</comment>
<accession>W1TS64</accession>
<dbReference type="PATRIC" id="fig|1403946.3.peg.1546"/>
<dbReference type="AlphaFoldDB" id="W1TS64"/>
<gene>
    <name evidence="1" type="ORF">Q615_SPAC00127G0121</name>
</gene>
<evidence type="ECO:0000313" key="2">
    <source>
        <dbReference type="Proteomes" id="UP000018846"/>
    </source>
</evidence>